<dbReference type="Proteomes" id="UP000765509">
    <property type="component" value="Unassembled WGS sequence"/>
</dbReference>
<evidence type="ECO:0000313" key="2">
    <source>
        <dbReference type="EMBL" id="MBW0530448.1"/>
    </source>
</evidence>
<evidence type="ECO:0000313" key="3">
    <source>
        <dbReference type="Proteomes" id="UP000765509"/>
    </source>
</evidence>
<dbReference type="EMBL" id="AVOT02036010">
    <property type="protein sequence ID" value="MBW0530448.1"/>
    <property type="molecule type" value="Genomic_DNA"/>
</dbReference>
<gene>
    <name evidence="2" type="ORF">O181_070163</name>
</gene>
<protein>
    <submittedName>
        <fullName evidence="2">Uncharacterized protein</fullName>
    </submittedName>
</protein>
<accession>A0A9Q3EYK2</accession>
<proteinExistence type="predicted"/>
<comment type="caution">
    <text evidence="2">The sequence shown here is derived from an EMBL/GenBank/DDBJ whole genome shotgun (WGS) entry which is preliminary data.</text>
</comment>
<keyword evidence="3" id="KW-1185">Reference proteome</keyword>
<organism evidence="2 3">
    <name type="scientific">Austropuccinia psidii MF-1</name>
    <dbReference type="NCBI Taxonomy" id="1389203"/>
    <lineage>
        <taxon>Eukaryota</taxon>
        <taxon>Fungi</taxon>
        <taxon>Dikarya</taxon>
        <taxon>Basidiomycota</taxon>
        <taxon>Pucciniomycotina</taxon>
        <taxon>Pucciniomycetes</taxon>
        <taxon>Pucciniales</taxon>
        <taxon>Sphaerophragmiaceae</taxon>
        <taxon>Austropuccinia</taxon>
    </lineage>
</organism>
<dbReference type="AlphaFoldDB" id="A0A9Q3EYK2"/>
<reference evidence="2" key="1">
    <citation type="submission" date="2021-03" db="EMBL/GenBank/DDBJ databases">
        <title>Draft genome sequence of rust myrtle Austropuccinia psidii MF-1, a brazilian biotype.</title>
        <authorList>
            <person name="Quecine M.C."/>
            <person name="Pachon D.M.R."/>
            <person name="Bonatelli M.L."/>
            <person name="Correr F.H."/>
            <person name="Franceschini L.M."/>
            <person name="Leite T.F."/>
            <person name="Margarido G.R.A."/>
            <person name="Almeida C.A."/>
            <person name="Ferrarezi J.A."/>
            <person name="Labate C.A."/>
        </authorList>
    </citation>
    <scope>NUCLEOTIDE SEQUENCE</scope>
    <source>
        <strain evidence="2">MF-1</strain>
    </source>
</reference>
<feature type="region of interest" description="Disordered" evidence="1">
    <location>
        <begin position="29"/>
        <end position="71"/>
    </location>
</feature>
<evidence type="ECO:0000256" key="1">
    <source>
        <dbReference type="SAM" id="MobiDB-lite"/>
    </source>
</evidence>
<sequence length="203" mass="22869">MRPKGAKGEDLQPPNHKWDHLSLILAIIPEDPKMAKTPSKNPKRPKEPKPPNLPAMTMDPSIPPMASGSHQRPPASFFLSYGPRIAGTRNGAYMELYTSMHHFPSEIQWQKFQDSIPAFQVLSPVHQSILKGRLILLKLAMNGRIHKVIPGPQLPGFRVVGISLQDSSRGYLKRLLSIKKDPRHKEIPGQFNCSIQDVFRKHV</sequence>
<name>A0A9Q3EYK2_9BASI</name>